<accession>A0ABU2JAU2</accession>
<feature type="domain" description="Glycosyltransferase subfamily 4-like N-terminal" evidence="4">
    <location>
        <begin position="9"/>
        <end position="161"/>
    </location>
</feature>
<dbReference type="InterPro" id="IPR050194">
    <property type="entry name" value="Glycosyltransferase_grp1"/>
</dbReference>
<dbReference type="EMBL" id="JAVREH010000013">
    <property type="protein sequence ID" value="MDT0262100.1"/>
    <property type="molecule type" value="Genomic_DNA"/>
</dbReference>
<evidence type="ECO:0000256" key="2">
    <source>
        <dbReference type="ARBA" id="ARBA00022679"/>
    </source>
</evidence>
<dbReference type="Pfam" id="PF00534">
    <property type="entry name" value="Glycos_transf_1"/>
    <property type="match status" value="1"/>
</dbReference>
<keyword evidence="2 5" id="KW-0808">Transferase</keyword>
<dbReference type="RefSeq" id="WP_311423251.1">
    <property type="nucleotide sequence ID" value="NZ_JAVREH010000013.1"/>
</dbReference>
<sequence>MADSFAPDVGGIERQVEALARHQTSEGHDVTVITAVADEMDIDLDVRRAAPGRWLTVAFPWRNHKMVAEVLDRGDIDVVHAHFTVISPLASYVTKAASRRGIPVGATVHSLWWQVTIATRVSTLPFGWGRMWAAWSGVSSVAAGRVSRTLRKVSEVSVVPNLVEIGWWRPSEPIRETGTGEIRLVLVGRLKKRKHVDEFLDALAAARARISPDIAVRVDVVGAGPRHDDLQRQITRLGLADWVTLLGHRTPEQIRTLLHESDLFVASSRQESFGIAALEARAAGLPVLGYRGNGLVDFIADGTEGVLVADGPEMTEALVSLFSQPDELTRLRKTTTTFAPSVDVDAAMSSVYGLYRRARAMHRLPVLP</sequence>
<evidence type="ECO:0000313" key="5">
    <source>
        <dbReference type="EMBL" id="MDT0262100.1"/>
    </source>
</evidence>
<dbReference type="Proteomes" id="UP001183176">
    <property type="component" value="Unassembled WGS sequence"/>
</dbReference>
<name>A0ABU2JAU2_9ACTN</name>
<reference evidence="6" key="1">
    <citation type="submission" date="2023-07" db="EMBL/GenBank/DDBJ databases">
        <title>30 novel species of actinomycetes from the DSMZ collection.</title>
        <authorList>
            <person name="Nouioui I."/>
        </authorList>
    </citation>
    <scope>NUCLEOTIDE SEQUENCE [LARGE SCALE GENOMIC DNA]</scope>
    <source>
        <strain evidence="6">DSM 44399</strain>
    </source>
</reference>
<keyword evidence="1 5" id="KW-0328">Glycosyltransferase</keyword>
<dbReference type="PANTHER" id="PTHR45947">
    <property type="entry name" value="SULFOQUINOVOSYL TRANSFERASE SQD2"/>
    <property type="match status" value="1"/>
</dbReference>
<dbReference type="GO" id="GO:0016757">
    <property type="term" value="F:glycosyltransferase activity"/>
    <property type="evidence" value="ECO:0007669"/>
    <property type="project" value="UniProtKB-KW"/>
</dbReference>
<dbReference type="EC" id="2.4.-.-" evidence="5"/>
<gene>
    <name evidence="5" type="ORF">RM423_11915</name>
</gene>
<proteinExistence type="predicted"/>
<protein>
    <submittedName>
        <fullName evidence="5">Glycosyltransferase family 4 protein</fullName>
        <ecNumber evidence="5">2.4.-.-</ecNumber>
    </submittedName>
</protein>
<dbReference type="Gene3D" id="3.40.50.2000">
    <property type="entry name" value="Glycogen Phosphorylase B"/>
    <property type="match status" value="2"/>
</dbReference>
<feature type="domain" description="Glycosyl transferase family 1" evidence="3">
    <location>
        <begin position="179"/>
        <end position="334"/>
    </location>
</feature>
<dbReference type="CDD" id="cd03801">
    <property type="entry name" value="GT4_PimA-like"/>
    <property type="match status" value="1"/>
</dbReference>
<evidence type="ECO:0000256" key="1">
    <source>
        <dbReference type="ARBA" id="ARBA00022676"/>
    </source>
</evidence>
<evidence type="ECO:0000259" key="4">
    <source>
        <dbReference type="Pfam" id="PF13439"/>
    </source>
</evidence>
<organism evidence="5 6">
    <name type="scientific">Jatrophihabitans lederbergiae</name>
    <dbReference type="NCBI Taxonomy" id="3075547"/>
    <lineage>
        <taxon>Bacteria</taxon>
        <taxon>Bacillati</taxon>
        <taxon>Actinomycetota</taxon>
        <taxon>Actinomycetes</taxon>
        <taxon>Jatrophihabitantales</taxon>
        <taxon>Jatrophihabitantaceae</taxon>
        <taxon>Jatrophihabitans</taxon>
    </lineage>
</organism>
<dbReference type="InterPro" id="IPR028098">
    <property type="entry name" value="Glyco_trans_4-like_N"/>
</dbReference>
<dbReference type="SUPFAM" id="SSF53756">
    <property type="entry name" value="UDP-Glycosyltransferase/glycogen phosphorylase"/>
    <property type="match status" value="1"/>
</dbReference>
<dbReference type="PANTHER" id="PTHR45947:SF3">
    <property type="entry name" value="SULFOQUINOVOSYL TRANSFERASE SQD2"/>
    <property type="match status" value="1"/>
</dbReference>
<evidence type="ECO:0000259" key="3">
    <source>
        <dbReference type="Pfam" id="PF00534"/>
    </source>
</evidence>
<keyword evidence="6" id="KW-1185">Reference proteome</keyword>
<dbReference type="Pfam" id="PF13439">
    <property type="entry name" value="Glyco_transf_4"/>
    <property type="match status" value="1"/>
</dbReference>
<dbReference type="InterPro" id="IPR001296">
    <property type="entry name" value="Glyco_trans_1"/>
</dbReference>
<evidence type="ECO:0000313" key="6">
    <source>
        <dbReference type="Proteomes" id="UP001183176"/>
    </source>
</evidence>
<comment type="caution">
    <text evidence="5">The sequence shown here is derived from an EMBL/GenBank/DDBJ whole genome shotgun (WGS) entry which is preliminary data.</text>
</comment>